<dbReference type="STRING" id="1544798.LH29_06835"/>
<protein>
    <submittedName>
        <fullName evidence="2">Uncharacterized protein</fullName>
    </submittedName>
</protein>
<organism evidence="2 3">
    <name type="scientific">Draconibacterium sediminis</name>
    <dbReference type="NCBI Taxonomy" id="1544798"/>
    <lineage>
        <taxon>Bacteria</taxon>
        <taxon>Pseudomonadati</taxon>
        <taxon>Bacteroidota</taxon>
        <taxon>Bacteroidia</taxon>
        <taxon>Marinilabiliales</taxon>
        <taxon>Prolixibacteraceae</taxon>
        <taxon>Draconibacterium</taxon>
    </lineage>
</organism>
<comment type="caution">
    <text evidence="2">The sequence shown here is derived from an EMBL/GenBank/DDBJ whole genome shotgun (WGS) entry which is preliminary data.</text>
</comment>
<evidence type="ECO:0000313" key="3">
    <source>
        <dbReference type="Proteomes" id="UP000032544"/>
    </source>
</evidence>
<evidence type="ECO:0000256" key="1">
    <source>
        <dbReference type="SAM" id="MobiDB-lite"/>
    </source>
</evidence>
<keyword evidence="3" id="KW-1185">Reference proteome</keyword>
<dbReference type="Proteomes" id="UP000032544">
    <property type="component" value="Unassembled WGS sequence"/>
</dbReference>
<dbReference type="OrthoDB" id="1425639at2"/>
<proteinExistence type="predicted"/>
<reference evidence="2 3" key="1">
    <citation type="submission" date="2014-09" db="EMBL/GenBank/DDBJ databases">
        <title>Draft Genome Sequence of Draconibacterium sp. JN14CK-3.</title>
        <authorList>
            <person name="Dong C."/>
            <person name="Lai Q."/>
            <person name="Shao Z."/>
        </authorList>
    </citation>
    <scope>NUCLEOTIDE SEQUENCE [LARGE SCALE GENOMIC DNA]</scope>
    <source>
        <strain evidence="2 3">JN14CK-3</strain>
    </source>
</reference>
<dbReference type="EMBL" id="JRHC01000001">
    <property type="protein sequence ID" value="KJF45113.1"/>
    <property type="molecule type" value="Genomic_DNA"/>
</dbReference>
<accession>A0A0D8JGY1</accession>
<dbReference type="InterPro" id="IPR024492">
    <property type="entry name" value="DUF2764"/>
</dbReference>
<feature type="region of interest" description="Disordered" evidence="1">
    <location>
        <begin position="75"/>
        <end position="95"/>
    </location>
</feature>
<evidence type="ECO:0000313" key="2">
    <source>
        <dbReference type="EMBL" id="KJF45113.1"/>
    </source>
</evidence>
<gene>
    <name evidence="2" type="ORF">LH29_06835</name>
</gene>
<sequence length="165" mass="18748">MSNMVYLMTSLPSLSLGEAPPITIDEFNDDAKRQLSTRHFKALQSVDIQKLDAKVGVKSIFSLLNSIKEDLSEVRTAKAQNRQPKPERMPNSLLRGNPMEREMNILQWQWEELQDIEAGKTFTLTEVLVYKLKLQLVVRLYSFDEIKGAEVLASVVNPGKNKEGK</sequence>
<name>A0A0D8JGY1_9BACT</name>
<dbReference type="AlphaFoldDB" id="A0A0D8JGY1"/>
<dbReference type="Pfam" id="PF10962">
    <property type="entry name" value="DUF2764"/>
    <property type="match status" value="1"/>
</dbReference>